<evidence type="ECO:0000256" key="2">
    <source>
        <dbReference type="ARBA" id="ARBA00022862"/>
    </source>
</evidence>
<proteinExistence type="predicted"/>
<dbReference type="InterPro" id="IPR000866">
    <property type="entry name" value="AhpC/TSA"/>
</dbReference>
<dbReference type="Gene3D" id="3.40.30.10">
    <property type="entry name" value="Glutaredoxin"/>
    <property type="match status" value="1"/>
</dbReference>
<feature type="active site" description="Cysteine sulfenic acid (-SOH) intermediate; for peroxidase activity" evidence="5">
    <location>
        <position position="49"/>
    </location>
</feature>
<dbReference type="InterPro" id="IPR036249">
    <property type="entry name" value="Thioredoxin-like_sf"/>
</dbReference>
<dbReference type="InterPro" id="IPR013766">
    <property type="entry name" value="Thioredoxin_domain"/>
</dbReference>
<evidence type="ECO:0000256" key="3">
    <source>
        <dbReference type="ARBA" id="ARBA00023002"/>
    </source>
</evidence>
<name>A0A1G2L1J1_9BACT</name>
<dbReference type="InterPro" id="IPR024706">
    <property type="entry name" value="Peroxiredoxin_AhpC-typ"/>
</dbReference>
<sequence>MTGIDQIFEKFSLEAYDPESGNVVRLHSHELLGAWVILFFYPADFTFVCPTELVDINRHADEFKKYNAEVIAVSTDTVYTHKAWLEIEELLKGFKFRMAADHNGKFSQKLGIYDEEKGVAMRAVYIIDPEGVLRSVEIVSDSIGRNAAEVVRKLKALDFVRNNPGKVCPARWEEGETVLEPAIRKAGHVHREYKK</sequence>
<dbReference type="InterPro" id="IPR050217">
    <property type="entry name" value="Peroxiredoxin"/>
</dbReference>
<dbReference type="SUPFAM" id="SSF52833">
    <property type="entry name" value="Thioredoxin-like"/>
    <property type="match status" value="1"/>
</dbReference>
<evidence type="ECO:0000256" key="4">
    <source>
        <dbReference type="ARBA" id="ARBA00023284"/>
    </source>
</evidence>
<dbReference type="Pfam" id="PF00578">
    <property type="entry name" value="AhpC-TSA"/>
    <property type="match status" value="1"/>
</dbReference>
<organism evidence="7 8">
    <name type="scientific">Candidatus Sungbacteria bacterium RIFCSPLOWO2_01_FULL_47_10</name>
    <dbReference type="NCBI Taxonomy" id="1802276"/>
    <lineage>
        <taxon>Bacteria</taxon>
        <taxon>Candidatus Sungiibacteriota</taxon>
    </lineage>
</organism>
<evidence type="ECO:0000313" key="8">
    <source>
        <dbReference type="Proteomes" id="UP000177982"/>
    </source>
</evidence>
<keyword evidence="1" id="KW-0575">Peroxidase</keyword>
<dbReference type="EMBL" id="MHQO01000072">
    <property type="protein sequence ID" value="OHA04651.1"/>
    <property type="molecule type" value="Genomic_DNA"/>
</dbReference>
<dbReference type="GO" id="GO:0042744">
    <property type="term" value="P:hydrogen peroxide catabolic process"/>
    <property type="evidence" value="ECO:0007669"/>
    <property type="project" value="TreeGrafter"/>
</dbReference>
<keyword evidence="3" id="KW-0560">Oxidoreductase</keyword>
<evidence type="ECO:0000256" key="5">
    <source>
        <dbReference type="PIRSR" id="PIRSR000239-1"/>
    </source>
</evidence>
<gene>
    <name evidence="7" type="ORF">A2934_02640</name>
</gene>
<dbReference type="Proteomes" id="UP000177982">
    <property type="component" value="Unassembled WGS sequence"/>
</dbReference>
<dbReference type="AlphaFoldDB" id="A0A1G2L1J1"/>
<dbReference type="GO" id="GO:0006979">
    <property type="term" value="P:response to oxidative stress"/>
    <property type="evidence" value="ECO:0007669"/>
    <property type="project" value="TreeGrafter"/>
</dbReference>
<dbReference type="PROSITE" id="PS51352">
    <property type="entry name" value="THIOREDOXIN_2"/>
    <property type="match status" value="1"/>
</dbReference>
<comment type="caution">
    <text evidence="7">The sequence shown here is derived from an EMBL/GenBank/DDBJ whole genome shotgun (WGS) entry which is preliminary data.</text>
</comment>
<evidence type="ECO:0000259" key="6">
    <source>
        <dbReference type="PROSITE" id="PS51352"/>
    </source>
</evidence>
<dbReference type="CDD" id="cd03015">
    <property type="entry name" value="PRX_Typ2cys"/>
    <property type="match status" value="1"/>
</dbReference>
<feature type="domain" description="Thioredoxin" evidence="6">
    <location>
        <begin position="2"/>
        <end position="159"/>
    </location>
</feature>
<dbReference type="PANTHER" id="PTHR10681">
    <property type="entry name" value="THIOREDOXIN PEROXIDASE"/>
    <property type="match status" value="1"/>
</dbReference>
<accession>A0A1G2L1J1</accession>
<dbReference type="GO" id="GO:0033554">
    <property type="term" value="P:cellular response to stress"/>
    <property type="evidence" value="ECO:0007669"/>
    <property type="project" value="TreeGrafter"/>
</dbReference>
<evidence type="ECO:0000313" key="7">
    <source>
        <dbReference type="EMBL" id="OHA04651.1"/>
    </source>
</evidence>
<dbReference type="PIRSF" id="PIRSF000239">
    <property type="entry name" value="AHPC"/>
    <property type="match status" value="1"/>
</dbReference>
<dbReference type="PANTHER" id="PTHR10681:SF121">
    <property type="entry name" value="ALKYL HYDROPEROXIDE REDUCTASE C"/>
    <property type="match status" value="1"/>
</dbReference>
<dbReference type="GO" id="GO:0045454">
    <property type="term" value="P:cell redox homeostasis"/>
    <property type="evidence" value="ECO:0007669"/>
    <property type="project" value="TreeGrafter"/>
</dbReference>
<evidence type="ECO:0000256" key="1">
    <source>
        <dbReference type="ARBA" id="ARBA00022559"/>
    </source>
</evidence>
<keyword evidence="2" id="KW-0049">Antioxidant</keyword>
<dbReference type="GO" id="GO:0005829">
    <property type="term" value="C:cytosol"/>
    <property type="evidence" value="ECO:0007669"/>
    <property type="project" value="TreeGrafter"/>
</dbReference>
<reference evidence="7 8" key="1">
    <citation type="journal article" date="2016" name="Nat. Commun.">
        <title>Thousands of microbial genomes shed light on interconnected biogeochemical processes in an aquifer system.</title>
        <authorList>
            <person name="Anantharaman K."/>
            <person name="Brown C.T."/>
            <person name="Hug L.A."/>
            <person name="Sharon I."/>
            <person name="Castelle C.J."/>
            <person name="Probst A.J."/>
            <person name="Thomas B.C."/>
            <person name="Singh A."/>
            <person name="Wilkins M.J."/>
            <person name="Karaoz U."/>
            <person name="Brodie E.L."/>
            <person name="Williams K.H."/>
            <person name="Hubbard S.S."/>
            <person name="Banfield J.F."/>
        </authorList>
    </citation>
    <scope>NUCLEOTIDE SEQUENCE [LARGE SCALE GENOMIC DNA]</scope>
</reference>
<dbReference type="GO" id="GO:0008379">
    <property type="term" value="F:thioredoxin peroxidase activity"/>
    <property type="evidence" value="ECO:0007669"/>
    <property type="project" value="TreeGrafter"/>
</dbReference>
<keyword evidence="4" id="KW-0676">Redox-active center</keyword>
<protein>
    <recommendedName>
        <fullName evidence="6">Thioredoxin domain-containing protein</fullName>
    </recommendedName>
</protein>